<organism evidence="15 16">
    <name type="scientific">Pseudaquabacterium terrae</name>
    <dbReference type="NCBI Taxonomy" id="2732868"/>
    <lineage>
        <taxon>Bacteria</taxon>
        <taxon>Pseudomonadati</taxon>
        <taxon>Pseudomonadota</taxon>
        <taxon>Betaproteobacteria</taxon>
        <taxon>Burkholderiales</taxon>
        <taxon>Sphaerotilaceae</taxon>
        <taxon>Pseudaquabacterium</taxon>
    </lineage>
</organism>
<dbReference type="EMBL" id="JABRWJ010000002">
    <property type="protein sequence ID" value="NRF66886.1"/>
    <property type="molecule type" value="Genomic_DNA"/>
</dbReference>
<feature type="compositionally biased region" description="Basic and acidic residues" evidence="12">
    <location>
        <begin position="259"/>
        <end position="268"/>
    </location>
</feature>
<evidence type="ECO:0000256" key="2">
    <source>
        <dbReference type="ARBA" id="ARBA00022448"/>
    </source>
</evidence>
<keyword evidence="6" id="KW-0408">Iron</keyword>
<name>A0ABX2EE45_9BURK</name>
<gene>
    <name evidence="15" type="ORF">HLB44_07815</name>
</gene>
<evidence type="ECO:0000256" key="8">
    <source>
        <dbReference type="ARBA" id="ARBA00023077"/>
    </source>
</evidence>
<dbReference type="Proteomes" id="UP000737171">
    <property type="component" value="Unassembled WGS sequence"/>
</dbReference>
<evidence type="ECO:0000256" key="11">
    <source>
        <dbReference type="RuleBase" id="RU003357"/>
    </source>
</evidence>
<evidence type="ECO:0000256" key="4">
    <source>
        <dbReference type="ARBA" id="ARBA00022496"/>
    </source>
</evidence>
<keyword evidence="4" id="KW-0410">Iron transport</keyword>
<evidence type="ECO:0000256" key="3">
    <source>
        <dbReference type="ARBA" id="ARBA00022452"/>
    </source>
</evidence>
<proteinExistence type="inferred from homology"/>
<dbReference type="PANTHER" id="PTHR32552">
    <property type="entry name" value="FERRICHROME IRON RECEPTOR-RELATED"/>
    <property type="match status" value="1"/>
</dbReference>
<dbReference type="SUPFAM" id="SSF56935">
    <property type="entry name" value="Porins"/>
    <property type="match status" value="1"/>
</dbReference>
<keyword evidence="10" id="KW-0998">Cell outer membrane</keyword>
<evidence type="ECO:0000256" key="9">
    <source>
        <dbReference type="ARBA" id="ARBA00023136"/>
    </source>
</evidence>
<keyword evidence="7" id="KW-0406">Ion transport</keyword>
<evidence type="ECO:0000256" key="1">
    <source>
        <dbReference type="ARBA" id="ARBA00004571"/>
    </source>
</evidence>
<comment type="caution">
    <text evidence="15">The sequence shown here is derived from an EMBL/GenBank/DDBJ whole genome shotgun (WGS) entry which is preliminary data.</text>
</comment>
<evidence type="ECO:0000259" key="13">
    <source>
        <dbReference type="Pfam" id="PF00593"/>
    </source>
</evidence>
<keyword evidence="2" id="KW-0813">Transport</keyword>
<dbReference type="InterPro" id="IPR036942">
    <property type="entry name" value="Beta-barrel_TonB_sf"/>
</dbReference>
<sequence>MKVSVAPAQPAWVPHVIRLAVCSLLAGSAGIRAQTAAPADKPVQPAATADKTAPGELPTVTVTATRTTTNLLKTPVAVTALSADDLVRDNVKDLMDLSGMVPNLQLGLSNGDSGVLAAIRGVTSTNFTEIGDPAVGIHIDGIYTPRPQGSLALMFDLDQVEVLRGAQGTLFGRNSTAGVINIIPAKPEFKTHHGWASLQLGNYKGQQLRAVYNLGVSENFALRAAVMVDKRDSYLSQEQDLRDRGAKLPDAAGVGHFTPDGKPDTDQRLNRKLSPSEYYNNSDQQGLRLTGRWAITKNLEWTSGVEHYANRGAGDIGLKDCKMAAGTPWACGPEGQWHAIINVPGKIDMTIDTWRNQLSWKLGDSTELGYKFAYAKQRRYQQHDDDGGQRWLDSEVGTMFEWGNWGRQHAIDWASYTLKSNYRSTVHELQLKQQGADWRYVAGLFSLNEKNAIDFAQDNLVAAPYAMPQGQYYAQPDRRIASKAVFIQGDKLLAKDLTGTLGLRFTRDRRSDVGGISAGLWDASEPWYYNGLYKPPVAPGLGTPHNGTDLTFGMGPFAGLGVYPVPTENTHSANWSKTTWRGGLQYDIDKTRMLFVSLATGYRPGGFGDKFDTCGGGTCTDGSTQKYSFLEYGPETTKNLEVGYKGRHLGNKLDLSAVAFFTKYQGMHVTGTNAVGQRKLRDGETCPDWNPACDIVAAWKTENIGDADIRGLELEFKALPWGQGKLSGFLALLDTKVKSYPTYDDNWMCGYRAQFNAEPCAPVYLGEDPAKRGRAIRDVRGHQLPYAPKYAVGLNYTHDFAIGSALTLSPTIGARWQSKMYFTVRNLDNPVIGDYQDAYTNWNASVRLAPSDGKWDLEFWGTNLTNNIVKNWMGQGAAGGYTFNSYSQPRMVGVRGTWYF</sequence>
<evidence type="ECO:0000313" key="15">
    <source>
        <dbReference type="EMBL" id="NRF66886.1"/>
    </source>
</evidence>
<dbReference type="PANTHER" id="PTHR32552:SF81">
    <property type="entry name" value="TONB-DEPENDENT OUTER MEMBRANE RECEPTOR"/>
    <property type="match status" value="1"/>
</dbReference>
<keyword evidence="8 11" id="KW-0798">TonB box</keyword>
<accession>A0ABX2EE45</accession>
<comment type="similarity">
    <text evidence="11">Belongs to the TonB-dependent receptor family.</text>
</comment>
<feature type="region of interest" description="Disordered" evidence="12">
    <location>
        <begin position="241"/>
        <end position="268"/>
    </location>
</feature>
<feature type="region of interest" description="Disordered" evidence="12">
    <location>
        <begin position="36"/>
        <end position="55"/>
    </location>
</feature>
<dbReference type="InterPro" id="IPR039426">
    <property type="entry name" value="TonB-dep_rcpt-like"/>
</dbReference>
<reference evidence="15 16" key="1">
    <citation type="submission" date="2020-05" db="EMBL/GenBank/DDBJ databases">
        <title>Aquincola sp. isolate from soil.</title>
        <authorList>
            <person name="Han J."/>
            <person name="Kim D.-U."/>
        </authorList>
    </citation>
    <scope>NUCLEOTIDE SEQUENCE [LARGE SCALE GENOMIC DNA]</scope>
    <source>
        <strain evidence="15 16">S2</strain>
    </source>
</reference>
<evidence type="ECO:0000256" key="6">
    <source>
        <dbReference type="ARBA" id="ARBA00023004"/>
    </source>
</evidence>
<dbReference type="InterPro" id="IPR000531">
    <property type="entry name" value="Beta-barrel_TonB"/>
</dbReference>
<keyword evidence="9 11" id="KW-0472">Membrane</keyword>
<dbReference type="InterPro" id="IPR012910">
    <property type="entry name" value="Plug_dom"/>
</dbReference>
<dbReference type="RefSeq" id="WP_173121981.1">
    <property type="nucleotide sequence ID" value="NZ_JABRWJ010000002.1"/>
</dbReference>
<protein>
    <submittedName>
        <fullName evidence="15">TonB-dependent receptor</fullName>
    </submittedName>
</protein>
<feature type="domain" description="TonB-dependent receptor-like beta-barrel" evidence="13">
    <location>
        <begin position="352"/>
        <end position="864"/>
    </location>
</feature>
<dbReference type="Pfam" id="PF00593">
    <property type="entry name" value="TonB_dep_Rec_b-barrel"/>
    <property type="match status" value="1"/>
</dbReference>
<feature type="domain" description="TonB-dependent receptor plug" evidence="14">
    <location>
        <begin position="72"/>
        <end position="179"/>
    </location>
</feature>
<evidence type="ECO:0000256" key="5">
    <source>
        <dbReference type="ARBA" id="ARBA00022692"/>
    </source>
</evidence>
<keyword evidence="5" id="KW-0812">Transmembrane</keyword>
<evidence type="ECO:0000259" key="14">
    <source>
        <dbReference type="Pfam" id="PF07715"/>
    </source>
</evidence>
<keyword evidence="3" id="KW-1134">Transmembrane beta strand</keyword>
<evidence type="ECO:0000256" key="10">
    <source>
        <dbReference type="ARBA" id="ARBA00023237"/>
    </source>
</evidence>
<keyword evidence="16" id="KW-1185">Reference proteome</keyword>
<evidence type="ECO:0000313" key="16">
    <source>
        <dbReference type="Proteomes" id="UP000737171"/>
    </source>
</evidence>
<dbReference type="Gene3D" id="2.40.170.20">
    <property type="entry name" value="TonB-dependent receptor, beta-barrel domain"/>
    <property type="match status" value="2"/>
</dbReference>
<keyword evidence="15" id="KW-0675">Receptor</keyword>
<evidence type="ECO:0000256" key="7">
    <source>
        <dbReference type="ARBA" id="ARBA00023065"/>
    </source>
</evidence>
<dbReference type="Pfam" id="PF07715">
    <property type="entry name" value="Plug"/>
    <property type="match status" value="1"/>
</dbReference>
<comment type="subcellular location">
    <subcellularLocation>
        <location evidence="1">Cell outer membrane</location>
        <topology evidence="1">Multi-pass membrane protein</topology>
    </subcellularLocation>
</comment>
<evidence type="ECO:0000256" key="12">
    <source>
        <dbReference type="SAM" id="MobiDB-lite"/>
    </source>
</evidence>